<proteinExistence type="predicted"/>
<dbReference type="Gene3D" id="1.20.120.530">
    <property type="entry name" value="GntR ligand-binding domain-like"/>
    <property type="match status" value="1"/>
</dbReference>
<evidence type="ECO:0000256" key="3">
    <source>
        <dbReference type="ARBA" id="ARBA00023163"/>
    </source>
</evidence>
<dbReference type="InterPro" id="IPR008920">
    <property type="entry name" value="TF_FadR/GntR_C"/>
</dbReference>
<evidence type="ECO:0000256" key="2">
    <source>
        <dbReference type="ARBA" id="ARBA00023125"/>
    </source>
</evidence>
<evidence type="ECO:0000259" key="5">
    <source>
        <dbReference type="Pfam" id="PF07729"/>
    </source>
</evidence>
<reference evidence="6 7" key="1">
    <citation type="submission" date="2013-05" db="EMBL/GenBank/DDBJ databases">
        <title>Genome assembly of Chondromyces apiculatus DSM 436.</title>
        <authorList>
            <person name="Sharma G."/>
            <person name="Khatri I."/>
            <person name="Kaur C."/>
            <person name="Mayilraj S."/>
            <person name="Subramanian S."/>
        </authorList>
    </citation>
    <scope>NUCLEOTIDE SEQUENCE [LARGE SCALE GENOMIC DNA]</scope>
    <source>
        <strain evidence="6 7">DSM 436</strain>
    </source>
</reference>
<keyword evidence="3" id="KW-0804">Transcription</keyword>
<dbReference type="GO" id="GO:0003677">
    <property type="term" value="F:DNA binding"/>
    <property type="evidence" value="ECO:0007669"/>
    <property type="project" value="UniProtKB-KW"/>
</dbReference>
<dbReference type="InterPro" id="IPR011711">
    <property type="entry name" value="GntR_C"/>
</dbReference>
<protein>
    <recommendedName>
        <fullName evidence="5">GntR C-terminal domain-containing protein</fullName>
    </recommendedName>
</protein>
<keyword evidence="2" id="KW-0238">DNA-binding</keyword>
<dbReference type="AlphaFoldDB" id="A0A017SV02"/>
<dbReference type="SUPFAM" id="SSF48008">
    <property type="entry name" value="GntR ligand-binding domain-like"/>
    <property type="match status" value="1"/>
</dbReference>
<sequence length="206" mass="22573">MLDFRREGTMALLAPYVLSGRFERPVETLTQELLRLRALLAREAVRLAACYAAPGALREARGILAAAAEERDPARHASMELDLFRAIVCASGIWPAVWLANSFWAPMRELQVMLAPSVGLPPSDFEPVMRRLLDLIEAREAEAAERHLEAWIGRLDVEILGAMGRALGDEGAGKGESAREGQGTREGEREKAGGHEGHKAQKGREP</sequence>
<dbReference type="STRING" id="1192034.CAP_8989"/>
<evidence type="ECO:0000256" key="4">
    <source>
        <dbReference type="SAM" id="MobiDB-lite"/>
    </source>
</evidence>
<gene>
    <name evidence="6" type="ORF">CAP_8989</name>
</gene>
<name>A0A017SV02_9BACT</name>
<keyword evidence="1" id="KW-0805">Transcription regulation</keyword>
<organism evidence="6 7">
    <name type="scientific">Chondromyces apiculatus DSM 436</name>
    <dbReference type="NCBI Taxonomy" id="1192034"/>
    <lineage>
        <taxon>Bacteria</taxon>
        <taxon>Pseudomonadati</taxon>
        <taxon>Myxococcota</taxon>
        <taxon>Polyangia</taxon>
        <taxon>Polyangiales</taxon>
        <taxon>Polyangiaceae</taxon>
        <taxon>Chondromyces</taxon>
    </lineage>
</organism>
<dbReference type="EMBL" id="ASRX01000097">
    <property type="protein sequence ID" value="EYF00828.1"/>
    <property type="molecule type" value="Genomic_DNA"/>
</dbReference>
<comment type="caution">
    <text evidence="6">The sequence shown here is derived from an EMBL/GenBank/DDBJ whole genome shotgun (WGS) entry which is preliminary data.</text>
</comment>
<dbReference type="Pfam" id="PF07729">
    <property type="entry name" value="FCD"/>
    <property type="match status" value="1"/>
</dbReference>
<accession>A0A017SV02</accession>
<dbReference type="Proteomes" id="UP000019678">
    <property type="component" value="Unassembled WGS sequence"/>
</dbReference>
<feature type="domain" description="GntR C-terminal" evidence="5">
    <location>
        <begin position="32"/>
        <end position="150"/>
    </location>
</feature>
<evidence type="ECO:0000256" key="1">
    <source>
        <dbReference type="ARBA" id="ARBA00023015"/>
    </source>
</evidence>
<evidence type="ECO:0000313" key="7">
    <source>
        <dbReference type="Proteomes" id="UP000019678"/>
    </source>
</evidence>
<keyword evidence="7" id="KW-1185">Reference proteome</keyword>
<feature type="region of interest" description="Disordered" evidence="4">
    <location>
        <begin position="167"/>
        <end position="206"/>
    </location>
</feature>
<evidence type="ECO:0000313" key="6">
    <source>
        <dbReference type="EMBL" id="EYF00828.1"/>
    </source>
</evidence>